<reference evidence="2" key="1">
    <citation type="submission" date="2023-08" db="EMBL/GenBank/DDBJ databases">
        <authorList>
            <person name="Alioto T."/>
            <person name="Alioto T."/>
            <person name="Gomez Garrido J."/>
        </authorList>
    </citation>
    <scope>NUCLEOTIDE SEQUENCE</scope>
</reference>
<keyword evidence="3" id="KW-1185">Reference proteome</keyword>
<gene>
    <name evidence="2" type="ORF">OCTVUL_1B029319</name>
</gene>
<feature type="compositionally biased region" description="Basic and acidic residues" evidence="1">
    <location>
        <begin position="1"/>
        <end position="22"/>
    </location>
</feature>
<evidence type="ECO:0000313" key="2">
    <source>
        <dbReference type="EMBL" id="CAI9725926.1"/>
    </source>
</evidence>
<dbReference type="EMBL" id="OX597820">
    <property type="protein sequence ID" value="CAI9725926.1"/>
    <property type="molecule type" value="Genomic_DNA"/>
</dbReference>
<organism evidence="2 3">
    <name type="scientific">Octopus vulgaris</name>
    <name type="common">Common octopus</name>
    <dbReference type="NCBI Taxonomy" id="6645"/>
    <lineage>
        <taxon>Eukaryota</taxon>
        <taxon>Metazoa</taxon>
        <taxon>Spiralia</taxon>
        <taxon>Lophotrochozoa</taxon>
        <taxon>Mollusca</taxon>
        <taxon>Cephalopoda</taxon>
        <taxon>Coleoidea</taxon>
        <taxon>Octopodiformes</taxon>
        <taxon>Octopoda</taxon>
        <taxon>Incirrata</taxon>
        <taxon>Octopodidae</taxon>
        <taxon>Octopus</taxon>
    </lineage>
</organism>
<accession>A0AA36B0Y7</accession>
<sequence length="84" mass="9292">MDGEKDEQLGTRKAQLRDDTSAKHHNWQVNTENVDSHKYAVTNGKKVTIANLDNIGDSALSPCQKAFKVFKENLSLGCSRSSVD</sequence>
<evidence type="ECO:0000313" key="3">
    <source>
        <dbReference type="Proteomes" id="UP001162480"/>
    </source>
</evidence>
<name>A0AA36B0Y7_OCTVU</name>
<proteinExistence type="predicted"/>
<evidence type="ECO:0000256" key="1">
    <source>
        <dbReference type="SAM" id="MobiDB-lite"/>
    </source>
</evidence>
<protein>
    <submittedName>
        <fullName evidence="2">Uncharacterized protein</fullName>
    </submittedName>
</protein>
<dbReference type="AlphaFoldDB" id="A0AA36B0Y7"/>
<feature type="region of interest" description="Disordered" evidence="1">
    <location>
        <begin position="1"/>
        <end position="25"/>
    </location>
</feature>
<dbReference type="Proteomes" id="UP001162480">
    <property type="component" value="Chromosome 7"/>
</dbReference>